<organism evidence="2 3">
    <name type="scientific">Helicobacter pylori</name>
    <name type="common">Campylobacter pylori</name>
    <dbReference type="NCBI Taxonomy" id="210"/>
    <lineage>
        <taxon>Bacteria</taxon>
        <taxon>Pseudomonadati</taxon>
        <taxon>Campylobacterota</taxon>
        <taxon>Epsilonproteobacteria</taxon>
        <taxon>Campylobacterales</taxon>
        <taxon>Helicobacteraceae</taxon>
        <taxon>Helicobacter</taxon>
    </lineage>
</organism>
<gene>
    <name evidence="2" type="ORF">EC518_11855</name>
</gene>
<dbReference type="EMBL" id="RJGP01001028">
    <property type="protein sequence ID" value="RVZ23941.1"/>
    <property type="molecule type" value="Genomic_DNA"/>
</dbReference>
<protein>
    <recommendedName>
        <fullName evidence="4">Phosphatidic acid phosphatase type 2/haloperoxidase domain-containing protein</fullName>
    </recommendedName>
</protein>
<proteinExistence type="predicted"/>
<sequence length="64" mass="7341">LTDASRVVAGQHTILQVTIGSLIAWGFAYLFTSRYKPKQWMLYPEISSDFKGSSRYGVSFSYQW</sequence>
<dbReference type="AlphaFoldDB" id="A0A438WHX6"/>
<dbReference type="Proteomes" id="UP000289022">
    <property type="component" value="Unassembled WGS sequence"/>
</dbReference>
<evidence type="ECO:0000256" key="1">
    <source>
        <dbReference type="SAM" id="Phobius"/>
    </source>
</evidence>
<feature type="transmembrane region" description="Helical" evidence="1">
    <location>
        <begin position="12"/>
        <end position="31"/>
    </location>
</feature>
<keyword evidence="1" id="KW-0812">Transmembrane</keyword>
<reference evidence="2 3" key="1">
    <citation type="submission" date="2018-11" db="EMBL/GenBank/DDBJ databases">
        <title>Genetic determinants and prediction of antibiotic resistance phenotypes in Helicobacter pylori.</title>
        <authorList>
            <person name="Wagner K."/>
        </authorList>
    </citation>
    <scope>NUCLEOTIDE SEQUENCE [LARGE SCALE GENOMIC DNA]</scope>
    <source>
        <strain evidence="2 3">ZH70</strain>
    </source>
</reference>
<keyword evidence="1" id="KW-0472">Membrane</keyword>
<comment type="caution">
    <text evidence="2">The sequence shown here is derived from an EMBL/GenBank/DDBJ whole genome shotgun (WGS) entry which is preliminary data.</text>
</comment>
<keyword evidence="1" id="KW-1133">Transmembrane helix</keyword>
<evidence type="ECO:0000313" key="2">
    <source>
        <dbReference type="EMBL" id="RVZ23941.1"/>
    </source>
</evidence>
<evidence type="ECO:0000313" key="3">
    <source>
        <dbReference type="Proteomes" id="UP000289022"/>
    </source>
</evidence>
<accession>A0A438WHX6</accession>
<name>A0A438WHX6_HELPX</name>
<feature type="non-terminal residue" evidence="2">
    <location>
        <position position="1"/>
    </location>
</feature>
<evidence type="ECO:0008006" key="4">
    <source>
        <dbReference type="Google" id="ProtNLM"/>
    </source>
</evidence>